<reference evidence="1" key="1">
    <citation type="journal article" date="2022" name="J Environ Chem Eng">
        <title>Biodegradation of petroleum oil using a constructed nonpathogenic and heavy metal-tolerant bacterial consortium isolated from marine sponges.</title>
        <authorList>
            <person name="Dechsakulwatana C."/>
            <person name="Rungsihiranrut A."/>
            <person name="Muangchinda C."/>
            <person name="Ningthoujam R."/>
            <person name="Klankeo P."/>
            <person name="Pinyakong O."/>
        </authorList>
    </citation>
    <scope>NUCLEOTIDE SEQUENCE</scope>
    <source>
        <strain evidence="1">TL01-2</strain>
    </source>
</reference>
<dbReference type="RefSeq" id="WP_316911308.1">
    <property type="nucleotide sequence ID" value="NZ_JAPTGD010000002.1"/>
</dbReference>
<dbReference type="Proteomes" id="UP001269400">
    <property type="component" value="Unassembled WGS sequence"/>
</dbReference>
<accession>A0AAX6NF17</accession>
<comment type="caution">
    <text evidence="1">The sequence shown here is derived from an EMBL/GenBank/DDBJ whole genome shotgun (WGS) entry which is preliminary data.</text>
</comment>
<sequence>MNHNSKELSDFVKQQLEELKPYEDSPIKFPLGDYSFDFWALDAESVFPNSPDLQKTFNRLKKKKTKKAIKFQRKRRHFLV</sequence>
<gene>
    <name evidence="1" type="ORF">O0Q50_23205</name>
</gene>
<name>A0AAX6NF17_PRIAR</name>
<organism evidence="1 2">
    <name type="scientific">Priestia aryabhattai</name>
    <name type="common">Bacillus aryabhattai</name>
    <dbReference type="NCBI Taxonomy" id="412384"/>
    <lineage>
        <taxon>Bacteria</taxon>
        <taxon>Bacillati</taxon>
        <taxon>Bacillota</taxon>
        <taxon>Bacilli</taxon>
        <taxon>Bacillales</taxon>
        <taxon>Bacillaceae</taxon>
        <taxon>Priestia</taxon>
    </lineage>
</organism>
<evidence type="ECO:0000313" key="1">
    <source>
        <dbReference type="EMBL" id="MDU9694095.1"/>
    </source>
</evidence>
<evidence type="ECO:0000313" key="2">
    <source>
        <dbReference type="Proteomes" id="UP001269400"/>
    </source>
</evidence>
<dbReference type="EMBL" id="JAPTGD010000002">
    <property type="protein sequence ID" value="MDU9694095.1"/>
    <property type="molecule type" value="Genomic_DNA"/>
</dbReference>
<dbReference type="AlphaFoldDB" id="A0AAX6NF17"/>
<protein>
    <submittedName>
        <fullName evidence="1">Uncharacterized protein</fullName>
    </submittedName>
</protein>
<reference evidence="1" key="2">
    <citation type="submission" date="2022-12" db="EMBL/GenBank/DDBJ databases">
        <authorList>
            <person name="Dechsakulwatana C."/>
            <person name="Rungsihiranrut A."/>
            <person name="Muangchinda C."/>
            <person name="Ningthoujam R."/>
            <person name="Klankeo P."/>
            <person name="Pinyakong O."/>
        </authorList>
    </citation>
    <scope>NUCLEOTIDE SEQUENCE</scope>
    <source>
        <strain evidence="1">TL01-2</strain>
    </source>
</reference>
<proteinExistence type="predicted"/>